<feature type="transmembrane region" description="Helical" evidence="17">
    <location>
        <begin position="110"/>
        <end position="131"/>
    </location>
</feature>
<evidence type="ECO:0000256" key="3">
    <source>
        <dbReference type="ARBA" id="ARBA00009025"/>
    </source>
</evidence>
<keyword evidence="8 17" id="KW-0812">Transmembrane</keyword>
<keyword evidence="10 17" id="KW-0249">Electron transport</keyword>
<comment type="function">
    <text evidence="17">Core subunit of the mitochondrial membrane respiratory chain NADH dehydrogenase (Complex I) which catalyzes electron transfer from NADH through the respiratory chain, using ubiquinone as an electron acceptor. Essential for the catalytic activity and assembly of complex I.</text>
</comment>
<evidence type="ECO:0000256" key="1">
    <source>
        <dbReference type="ARBA" id="ARBA00003257"/>
    </source>
</evidence>
<dbReference type="GO" id="GO:0031966">
    <property type="term" value="C:mitochondrial membrane"/>
    <property type="evidence" value="ECO:0007669"/>
    <property type="project" value="UniProtKB-SubCell"/>
</dbReference>
<feature type="transmembrane region" description="Helical" evidence="17">
    <location>
        <begin position="381"/>
        <end position="403"/>
    </location>
</feature>
<evidence type="ECO:0000256" key="4">
    <source>
        <dbReference type="ARBA" id="ARBA00012944"/>
    </source>
</evidence>
<evidence type="ECO:0000256" key="13">
    <source>
        <dbReference type="ARBA" id="ARBA00023075"/>
    </source>
</evidence>
<protein>
    <recommendedName>
        <fullName evidence="5 17">NADH-ubiquinone oxidoreductase chain 4</fullName>
        <ecNumber evidence="4 17">7.1.1.2</ecNumber>
    </recommendedName>
</protein>
<evidence type="ECO:0000256" key="6">
    <source>
        <dbReference type="ARBA" id="ARBA00022448"/>
    </source>
</evidence>
<comment type="subcellular location">
    <subcellularLocation>
        <location evidence="2 17">Mitochondrion membrane</location>
        <topology evidence="2 17">Multi-pass membrane protein</topology>
    </subcellularLocation>
</comment>
<reference evidence="19" key="1">
    <citation type="submission" date="2023-09" db="EMBL/GenBank/DDBJ databases">
        <title>The complete mitochondrial genome of Cyanopterus ninghais.</title>
        <authorList>
            <person name="Wang S."/>
            <person name="Wei K."/>
        </authorList>
    </citation>
    <scope>NUCLEOTIDE SEQUENCE</scope>
</reference>
<dbReference type="GO" id="GO:0015990">
    <property type="term" value="P:electron transport coupled proton transport"/>
    <property type="evidence" value="ECO:0007669"/>
    <property type="project" value="TreeGrafter"/>
</dbReference>
<proteinExistence type="inferred from homology"/>
<feature type="domain" description="NADH:quinone oxidoreductase/Mrp antiporter transmembrane" evidence="18">
    <location>
        <begin position="105"/>
        <end position="393"/>
    </location>
</feature>
<evidence type="ECO:0000256" key="5">
    <source>
        <dbReference type="ARBA" id="ARBA00021006"/>
    </source>
</evidence>
<dbReference type="Pfam" id="PF00361">
    <property type="entry name" value="Proton_antipo_M"/>
    <property type="match status" value="1"/>
</dbReference>
<evidence type="ECO:0000256" key="8">
    <source>
        <dbReference type="ARBA" id="ARBA00022692"/>
    </source>
</evidence>
<keyword evidence="14 17" id="KW-0496">Mitochondrion</keyword>
<evidence type="ECO:0000256" key="16">
    <source>
        <dbReference type="ARBA" id="ARBA00049551"/>
    </source>
</evidence>
<keyword evidence="12 17" id="KW-0520">NAD</keyword>
<keyword evidence="11 17" id="KW-1133">Transmembrane helix</keyword>
<dbReference type="PANTHER" id="PTHR43507:SF20">
    <property type="entry name" value="NADH-UBIQUINONE OXIDOREDUCTASE CHAIN 4"/>
    <property type="match status" value="1"/>
</dbReference>
<evidence type="ECO:0000256" key="17">
    <source>
        <dbReference type="RuleBase" id="RU003297"/>
    </source>
</evidence>
<evidence type="ECO:0000256" key="15">
    <source>
        <dbReference type="ARBA" id="ARBA00023136"/>
    </source>
</evidence>
<dbReference type="InterPro" id="IPR003918">
    <property type="entry name" value="NADH_UbQ_OxRdtase"/>
</dbReference>
<dbReference type="EMBL" id="OR525636">
    <property type="protein sequence ID" value="WNV65530.1"/>
    <property type="molecule type" value="Genomic_DNA"/>
</dbReference>
<feature type="transmembrane region" description="Helical" evidence="17">
    <location>
        <begin position="303"/>
        <end position="324"/>
    </location>
</feature>
<feature type="transmembrane region" description="Helical" evidence="17">
    <location>
        <begin position="143"/>
        <end position="163"/>
    </location>
</feature>
<dbReference type="GO" id="GO:0048039">
    <property type="term" value="F:ubiquinone binding"/>
    <property type="evidence" value="ECO:0007669"/>
    <property type="project" value="TreeGrafter"/>
</dbReference>
<evidence type="ECO:0000256" key="12">
    <source>
        <dbReference type="ARBA" id="ARBA00023027"/>
    </source>
</evidence>
<accession>A0AA96Q217</accession>
<evidence type="ECO:0000256" key="10">
    <source>
        <dbReference type="ARBA" id="ARBA00022982"/>
    </source>
</evidence>
<keyword evidence="13 17" id="KW-0830">Ubiquinone</keyword>
<evidence type="ECO:0000259" key="18">
    <source>
        <dbReference type="Pfam" id="PF00361"/>
    </source>
</evidence>
<organism evidence="19">
    <name type="scientific">Cyanopterus ninghais</name>
    <dbReference type="NCBI Taxonomy" id="3079913"/>
    <lineage>
        <taxon>Eukaryota</taxon>
        <taxon>Metazoa</taxon>
        <taxon>Ecdysozoa</taxon>
        <taxon>Arthropoda</taxon>
        <taxon>Hexapoda</taxon>
        <taxon>Insecta</taxon>
        <taxon>Pterygota</taxon>
        <taxon>Neoptera</taxon>
        <taxon>Endopterygota</taxon>
        <taxon>Hymenoptera</taxon>
        <taxon>Apocrita</taxon>
        <taxon>Ichneumonoidea</taxon>
        <taxon>Braconidae</taxon>
        <taxon>Braconinae</taxon>
        <taxon>Cyanopterus</taxon>
    </lineage>
</organism>
<keyword evidence="9" id="KW-1278">Translocase</keyword>
<feature type="transmembrane region" description="Helical" evidence="17">
    <location>
        <begin position="250"/>
        <end position="267"/>
    </location>
</feature>
<comment type="catalytic activity">
    <reaction evidence="16 17">
        <text>a ubiquinone + NADH + 5 H(+)(in) = a ubiquinol + NAD(+) + 4 H(+)(out)</text>
        <dbReference type="Rhea" id="RHEA:29091"/>
        <dbReference type="Rhea" id="RHEA-COMP:9565"/>
        <dbReference type="Rhea" id="RHEA-COMP:9566"/>
        <dbReference type="ChEBI" id="CHEBI:15378"/>
        <dbReference type="ChEBI" id="CHEBI:16389"/>
        <dbReference type="ChEBI" id="CHEBI:17976"/>
        <dbReference type="ChEBI" id="CHEBI:57540"/>
        <dbReference type="ChEBI" id="CHEBI:57945"/>
        <dbReference type="EC" id="7.1.1.2"/>
    </reaction>
</comment>
<sequence>MKILMILISLNLLSLKFKNYLMNNLIILNLFYLNLMFLYFNNFINYYWMYIYYYFGFDTLSFSLIILNIWISSLAIISNKKLLNNLKFIQIMMMLMTFLTLTFLSMNFILFYIFFEISLIPIILIIMGWGYQIDRIQASMYMMFYTLFGSLPLLIMIMFMFKMNFSLMMMTLKMNNLLTLNKLFFFLMLNMAFFIKMPMYMIHLWLPKAHVEAPISGSMILAGIMLKMGSYGLYRMILIFPQMFFNFSKFLIFINLMGSLISSLICLNQSDMKIIVAYSSVVHMSIMMASMFTMMNISFKGSILLMIAHGLCSSSMFFIINLMYECFKSRNIFINKNLINIFPSLTLWWFLICSSNFSAPPSLNLFSEIMIFISLIQWNKFLILIISLSSFFSTCYSIFLYSFSQYGKLNYSLFNIKNINCNMYLNLILHWMPLNLLFFKMNLFIF</sequence>
<dbReference type="GO" id="GO:0008137">
    <property type="term" value="F:NADH dehydrogenase (ubiquinone) activity"/>
    <property type="evidence" value="ECO:0007669"/>
    <property type="project" value="UniProtKB-UniRule"/>
</dbReference>
<comment type="function">
    <text evidence="1">Core subunit of the mitochondrial membrane respiratory chain NADH dehydrogenase (Complex I) that is believed to belong to the minimal assembly required for catalysis. Complex I functions in the transfer of electrons from NADH to the respiratory chain. The immediate electron acceptor for the enzyme is believed to be ubiquinone.</text>
</comment>
<dbReference type="AlphaFoldDB" id="A0AA96Q217"/>
<dbReference type="GO" id="GO:0003954">
    <property type="term" value="F:NADH dehydrogenase activity"/>
    <property type="evidence" value="ECO:0007669"/>
    <property type="project" value="TreeGrafter"/>
</dbReference>
<evidence type="ECO:0000313" key="19">
    <source>
        <dbReference type="EMBL" id="WNV65530.1"/>
    </source>
</evidence>
<evidence type="ECO:0000256" key="7">
    <source>
        <dbReference type="ARBA" id="ARBA00022660"/>
    </source>
</evidence>
<dbReference type="InterPro" id="IPR001750">
    <property type="entry name" value="ND/Mrp_TM"/>
</dbReference>
<name>A0AA96Q217_9HYME</name>
<feature type="transmembrane region" description="Helical" evidence="17">
    <location>
        <begin position="88"/>
        <end position="104"/>
    </location>
</feature>
<evidence type="ECO:0000256" key="14">
    <source>
        <dbReference type="ARBA" id="ARBA00023128"/>
    </source>
</evidence>
<keyword evidence="6 17" id="KW-0813">Transport</keyword>
<feature type="transmembrane region" description="Helical" evidence="17">
    <location>
        <begin position="274"/>
        <end position="297"/>
    </location>
</feature>
<geneLocation type="mitochondrion" evidence="19"/>
<feature type="transmembrane region" description="Helical" evidence="17">
    <location>
        <begin position="183"/>
        <end position="206"/>
    </location>
</feature>
<gene>
    <name evidence="19" type="primary">ND4</name>
</gene>
<feature type="transmembrane region" description="Helical" evidence="17">
    <location>
        <begin position="21"/>
        <end position="40"/>
    </location>
</feature>
<dbReference type="PRINTS" id="PR01437">
    <property type="entry name" value="NUOXDRDTASE4"/>
</dbReference>
<evidence type="ECO:0000256" key="2">
    <source>
        <dbReference type="ARBA" id="ARBA00004225"/>
    </source>
</evidence>
<feature type="transmembrane region" description="Helical" evidence="17">
    <location>
        <begin position="218"/>
        <end position="238"/>
    </location>
</feature>
<feature type="transmembrane region" description="Helical" evidence="17">
    <location>
        <begin position="424"/>
        <end position="445"/>
    </location>
</feature>
<keyword evidence="7 17" id="KW-0679">Respiratory chain</keyword>
<evidence type="ECO:0000256" key="11">
    <source>
        <dbReference type="ARBA" id="ARBA00022989"/>
    </source>
</evidence>
<feature type="transmembrane region" description="Helical" evidence="17">
    <location>
        <begin position="345"/>
        <end position="375"/>
    </location>
</feature>
<keyword evidence="15 17" id="KW-0472">Membrane</keyword>
<dbReference type="GO" id="GO:0042773">
    <property type="term" value="P:ATP synthesis coupled electron transport"/>
    <property type="evidence" value="ECO:0007669"/>
    <property type="project" value="InterPro"/>
</dbReference>
<feature type="transmembrane region" description="Helical" evidence="17">
    <location>
        <begin position="52"/>
        <end position="76"/>
    </location>
</feature>
<dbReference type="EC" id="7.1.1.2" evidence="4 17"/>
<comment type="similarity">
    <text evidence="3 17">Belongs to the complex I subunit 4 family.</text>
</comment>
<evidence type="ECO:0000256" key="9">
    <source>
        <dbReference type="ARBA" id="ARBA00022967"/>
    </source>
</evidence>
<dbReference type="PANTHER" id="PTHR43507">
    <property type="entry name" value="NADH-UBIQUINONE OXIDOREDUCTASE CHAIN 4"/>
    <property type="match status" value="1"/>
</dbReference>